<dbReference type="PANTHER" id="PTHR24198:SF194">
    <property type="entry name" value="INVERSIN-A"/>
    <property type="match status" value="1"/>
</dbReference>
<dbReference type="CDD" id="cd09917">
    <property type="entry name" value="F-box_SF"/>
    <property type="match status" value="1"/>
</dbReference>
<keyword evidence="1" id="KW-0677">Repeat</keyword>
<dbReference type="Pfam" id="PF12796">
    <property type="entry name" value="Ank_2"/>
    <property type="match status" value="1"/>
</dbReference>
<dbReference type="SMART" id="SM00248">
    <property type="entry name" value="ANK"/>
    <property type="match status" value="5"/>
</dbReference>
<dbReference type="SUPFAM" id="SSF48403">
    <property type="entry name" value="Ankyrin repeat"/>
    <property type="match status" value="1"/>
</dbReference>
<dbReference type="PRINTS" id="PR01415">
    <property type="entry name" value="ANKYRIN"/>
</dbReference>
<protein>
    <submittedName>
        <fullName evidence="4">Ankyrin repeat-containing domain protein</fullName>
    </submittedName>
</protein>
<evidence type="ECO:0000313" key="5">
    <source>
        <dbReference type="Proteomes" id="UP001301769"/>
    </source>
</evidence>
<dbReference type="Gene3D" id="1.25.40.20">
    <property type="entry name" value="Ankyrin repeat-containing domain"/>
    <property type="match status" value="3"/>
</dbReference>
<feature type="repeat" description="ANK" evidence="3">
    <location>
        <begin position="99"/>
        <end position="131"/>
    </location>
</feature>
<dbReference type="InterPro" id="IPR002110">
    <property type="entry name" value="Ankyrin_rpt"/>
</dbReference>
<evidence type="ECO:0000256" key="2">
    <source>
        <dbReference type="ARBA" id="ARBA00023043"/>
    </source>
</evidence>
<sequence>MVLLDWYDPVREDGLLEFWASCLAPAGMPENDPASENGSDSSPNQPTLYGIPVEVMQHIASYLEDPKDFYALIRTNRWIYAAVHPVLYDIDTDFDCDTANGTPLHYAAKGGHVHVAQWLIDHDADVNALSHGICNCGYEYEPDVEDYHEDTPQWIPLHTALCYGQLNVAMLLIDHAVAPDAGRQSLEIHNTIDRLLSLGAAINAVDNGGMTPLATAILAGNYSTALKFLSLGANPDHRPNQPGAPGCRPLYLSVQYRDKSRKKIYLWPNKKHRGRFHEFSDPRHNRRRDKRNIKLLIEALVSAGAKIDALFDSPNRDRRWPRPNDLMTALGWACKKKNFAAVAALILKATNKDSISHSNLENLIKKGSGTVYRGQLECVVEFIEVTYGFQRQSIQRHLKYIVEENHVVLFELLRNKGYLKPIPDGEDVRHPQVLVDTSTVWYATEDLLARSMLSGSECLSETLVTSADVIISTQARFHKGKTLLHIAAQYGMDKVALELLERGAKVDEFDHDLFTPLGLQTAR</sequence>
<evidence type="ECO:0000313" key="4">
    <source>
        <dbReference type="EMBL" id="KAK4215343.1"/>
    </source>
</evidence>
<keyword evidence="2 3" id="KW-0040">ANK repeat</keyword>
<dbReference type="PROSITE" id="PS50297">
    <property type="entry name" value="ANK_REP_REGION"/>
    <property type="match status" value="2"/>
</dbReference>
<reference evidence="4" key="2">
    <citation type="submission" date="2023-05" db="EMBL/GenBank/DDBJ databases">
        <authorList>
            <consortium name="Lawrence Berkeley National Laboratory"/>
            <person name="Steindorff A."/>
            <person name="Hensen N."/>
            <person name="Bonometti L."/>
            <person name="Westerberg I."/>
            <person name="Brannstrom I.O."/>
            <person name="Guillou S."/>
            <person name="Cros-Aarteil S."/>
            <person name="Calhoun S."/>
            <person name="Haridas S."/>
            <person name="Kuo A."/>
            <person name="Mondo S."/>
            <person name="Pangilinan J."/>
            <person name="Riley R."/>
            <person name="Labutti K."/>
            <person name="Andreopoulos B."/>
            <person name="Lipzen A."/>
            <person name="Chen C."/>
            <person name="Yanf M."/>
            <person name="Daum C."/>
            <person name="Ng V."/>
            <person name="Clum A."/>
            <person name="Ohm R."/>
            <person name="Martin F."/>
            <person name="Silar P."/>
            <person name="Natvig D."/>
            <person name="Lalanne C."/>
            <person name="Gautier V."/>
            <person name="Ament-Velasquez S.L."/>
            <person name="Kruys A."/>
            <person name="Hutchinson M.I."/>
            <person name="Powell A.J."/>
            <person name="Barry K."/>
            <person name="Miller A.N."/>
            <person name="Grigoriev I.V."/>
            <person name="Debuchy R."/>
            <person name="Gladieux P."/>
            <person name="Thoren M.H."/>
            <person name="Johannesson H."/>
        </authorList>
    </citation>
    <scope>NUCLEOTIDE SEQUENCE</scope>
    <source>
        <strain evidence="4">PSN293</strain>
    </source>
</reference>
<dbReference type="InterPro" id="IPR036770">
    <property type="entry name" value="Ankyrin_rpt-contain_sf"/>
</dbReference>
<dbReference type="Pfam" id="PF00023">
    <property type="entry name" value="Ank"/>
    <property type="match status" value="1"/>
</dbReference>
<evidence type="ECO:0000256" key="1">
    <source>
        <dbReference type="ARBA" id="ARBA00022737"/>
    </source>
</evidence>
<comment type="caution">
    <text evidence="4">The sequence shown here is derived from an EMBL/GenBank/DDBJ whole genome shotgun (WGS) entry which is preliminary data.</text>
</comment>
<dbReference type="Proteomes" id="UP001301769">
    <property type="component" value="Unassembled WGS sequence"/>
</dbReference>
<keyword evidence="5" id="KW-1185">Reference proteome</keyword>
<reference evidence="4" key="1">
    <citation type="journal article" date="2023" name="Mol. Phylogenet. Evol.">
        <title>Genome-scale phylogeny and comparative genomics of the fungal order Sordariales.</title>
        <authorList>
            <person name="Hensen N."/>
            <person name="Bonometti L."/>
            <person name="Westerberg I."/>
            <person name="Brannstrom I.O."/>
            <person name="Guillou S."/>
            <person name="Cros-Aarteil S."/>
            <person name="Calhoun S."/>
            <person name="Haridas S."/>
            <person name="Kuo A."/>
            <person name="Mondo S."/>
            <person name="Pangilinan J."/>
            <person name="Riley R."/>
            <person name="LaButti K."/>
            <person name="Andreopoulos B."/>
            <person name="Lipzen A."/>
            <person name="Chen C."/>
            <person name="Yan M."/>
            <person name="Daum C."/>
            <person name="Ng V."/>
            <person name="Clum A."/>
            <person name="Steindorff A."/>
            <person name="Ohm R.A."/>
            <person name="Martin F."/>
            <person name="Silar P."/>
            <person name="Natvig D.O."/>
            <person name="Lalanne C."/>
            <person name="Gautier V."/>
            <person name="Ament-Velasquez S.L."/>
            <person name="Kruys A."/>
            <person name="Hutchinson M.I."/>
            <person name="Powell A.J."/>
            <person name="Barry K."/>
            <person name="Miller A.N."/>
            <person name="Grigoriev I.V."/>
            <person name="Debuchy R."/>
            <person name="Gladieux P."/>
            <person name="Hiltunen Thoren M."/>
            <person name="Johannesson H."/>
        </authorList>
    </citation>
    <scope>NUCLEOTIDE SEQUENCE</scope>
    <source>
        <strain evidence="4">PSN293</strain>
    </source>
</reference>
<dbReference type="PANTHER" id="PTHR24198">
    <property type="entry name" value="ANKYRIN REPEAT AND PROTEIN KINASE DOMAIN-CONTAINING PROTEIN"/>
    <property type="match status" value="1"/>
</dbReference>
<feature type="repeat" description="ANK" evidence="3">
    <location>
        <begin position="479"/>
        <end position="511"/>
    </location>
</feature>
<dbReference type="EMBL" id="MU858081">
    <property type="protein sequence ID" value="KAK4215343.1"/>
    <property type="molecule type" value="Genomic_DNA"/>
</dbReference>
<gene>
    <name evidence="4" type="ORF">QBC37DRAFT_398766</name>
</gene>
<dbReference type="PROSITE" id="PS50088">
    <property type="entry name" value="ANK_REPEAT"/>
    <property type="match status" value="2"/>
</dbReference>
<evidence type="ECO:0000256" key="3">
    <source>
        <dbReference type="PROSITE-ProRule" id="PRU00023"/>
    </source>
</evidence>
<dbReference type="AlphaFoldDB" id="A0AAN6Y9U9"/>
<proteinExistence type="predicted"/>
<organism evidence="4 5">
    <name type="scientific">Rhypophila decipiens</name>
    <dbReference type="NCBI Taxonomy" id="261697"/>
    <lineage>
        <taxon>Eukaryota</taxon>
        <taxon>Fungi</taxon>
        <taxon>Dikarya</taxon>
        <taxon>Ascomycota</taxon>
        <taxon>Pezizomycotina</taxon>
        <taxon>Sordariomycetes</taxon>
        <taxon>Sordariomycetidae</taxon>
        <taxon>Sordariales</taxon>
        <taxon>Naviculisporaceae</taxon>
        <taxon>Rhypophila</taxon>
    </lineage>
</organism>
<accession>A0AAN6Y9U9</accession>
<name>A0AAN6Y9U9_9PEZI</name>